<evidence type="ECO:0000256" key="5">
    <source>
        <dbReference type="PROSITE-ProRule" id="PRU00409"/>
    </source>
</evidence>
<dbReference type="InterPro" id="IPR013815">
    <property type="entry name" value="ATP_grasp_subdomain_1"/>
</dbReference>
<reference evidence="7 8" key="1">
    <citation type="submission" date="2017-09" db="EMBL/GenBank/DDBJ databases">
        <title>Sequencing the genomes of two abundant thermophiles in Great Basin hot springs: Thermocrinis jamiesonii and novel Chloroflexi Thermoflexus hugenholtzii.</title>
        <authorList>
            <person name="Hedlund B."/>
        </authorList>
    </citation>
    <scope>NUCLEOTIDE SEQUENCE [LARGE SCALE GENOMIC DNA]</scope>
    <source>
        <strain evidence="7 8">G233</strain>
    </source>
</reference>
<dbReference type="PANTHER" id="PTHR43334">
    <property type="entry name" value="ACETATE--COA LIGASE [ADP-FORMING]"/>
    <property type="match status" value="1"/>
</dbReference>
<dbReference type="Proteomes" id="UP000223071">
    <property type="component" value="Unassembled WGS sequence"/>
</dbReference>
<evidence type="ECO:0000256" key="4">
    <source>
        <dbReference type="ARBA" id="ARBA00060888"/>
    </source>
</evidence>
<comment type="caution">
    <text evidence="7">The sequence shown here is derived from an EMBL/GenBank/DDBJ whole genome shotgun (WGS) entry which is preliminary data.</text>
</comment>
<dbReference type="PANTHER" id="PTHR43334:SF1">
    <property type="entry name" value="3-HYDROXYPROPIONATE--COA LIGASE [ADP-FORMING]"/>
    <property type="match status" value="1"/>
</dbReference>
<dbReference type="Pfam" id="PF13549">
    <property type="entry name" value="ATP-grasp_5"/>
    <property type="match status" value="1"/>
</dbReference>
<evidence type="ECO:0000256" key="1">
    <source>
        <dbReference type="ARBA" id="ARBA00022598"/>
    </source>
</evidence>
<keyword evidence="8" id="KW-1185">Reference proteome</keyword>
<protein>
    <submittedName>
        <fullName evidence="7">Acetyl-CoA synthetase (ADP-forming)</fullName>
    </submittedName>
</protein>
<dbReference type="Gene3D" id="3.30.470.20">
    <property type="entry name" value="ATP-grasp fold, B domain"/>
    <property type="match status" value="1"/>
</dbReference>
<keyword evidence="3 5" id="KW-0067">ATP-binding</keyword>
<evidence type="ECO:0000256" key="3">
    <source>
        <dbReference type="ARBA" id="ARBA00022840"/>
    </source>
</evidence>
<comment type="similarity">
    <text evidence="4">In the N-terminal section; belongs to the acetate CoA ligase alpha subunit family.</text>
</comment>
<organism evidence="7 8">
    <name type="scientific">Tepidiforma thermophila (strain KCTC 52669 / CGMCC 1.13589 / G233)</name>
    <dbReference type="NCBI Taxonomy" id="2761530"/>
    <lineage>
        <taxon>Bacteria</taxon>
        <taxon>Bacillati</taxon>
        <taxon>Chloroflexota</taxon>
        <taxon>Tepidiformia</taxon>
        <taxon>Tepidiformales</taxon>
        <taxon>Tepidiformaceae</taxon>
        <taxon>Tepidiforma</taxon>
    </lineage>
</organism>
<evidence type="ECO:0000313" key="8">
    <source>
        <dbReference type="Proteomes" id="UP000223071"/>
    </source>
</evidence>
<keyword evidence="2 5" id="KW-0547">Nucleotide-binding</keyword>
<dbReference type="Gene3D" id="3.30.1490.20">
    <property type="entry name" value="ATP-grasp fold, A domain"/>
    <property type="match status" value="1"/>
</dbReference>
<proteinExistence type="inferred from homology"/>
<evidence type="ECO:0000256" key="2">
    <source>
        <dbReference type="ARBA" id="ARBA00022741"/>
    </source>
</evidence>
<dbReference type="GO" id="GO:0046872">
    <property type="term" value="F:metal ion binding"/>
    <property type="evidence" value="ECO:0007669"/>
    <property type="project" value="InterPro"/>
</dbReference>
<dbReference type="InterPro" id="IPR051538">
    <property type="entry name" value="Acyl-CoA_Synth/Transferase"/>
</dbReference>
<name>A0A2A9HHN3_TEPT2</name>
<dbReference type="SUPFAM" id="SSF56059">
    <property type="entry name" value="Glutathione synthetase ATP-binding domain-like"/>
    <property type="match status" value="1"/>
</dbReference>
<sequence>MGCTDGFPYNPHTIRFREAFMSFESVLAQARAEGRTLLTEVEAKSLLQEAGVPVATTTLARTREEAQEQAERLGYPVVLKIVSPDIAHKSDVGGVKLNLADREAVGQAFDDIVASASRAIPGARITGVAVQHMAPQGTEVIIGMTTDPQFGPVMMFGLGGIMVEVLKDVSFRLVPLEEKDAREMIDEIKGRPVLSGVRGQPPADIDALTRTILKVSDFVEQHPEVKELDLNPVFAYPDGALAVDARIIIGEA</sequence>
<dbReference type="EMBL" id="PDJQ01000001">
    <property type="protein sequence ID" value="PFG74319.1"/>
    <property type="molecule type" value="Genomic_DNA"/>
</dbReference>
<keyword evidence="1" id="KW-0436">Ligase</keyword>
<dbReference type="FunFam" id="3.30.1490.20:FF:000020">
    <property type="entry name" value="Protein lysine acetyltransferase"/>
    <property type="match status" value="1"/>
</dbReference>
<gene>
    <name evidence="7" type="ORF">A9A59_1538</name>
</gene>
<feature type="domain" description="ATP-grasp" evidence="6">
    <location>
        <begin position="44"/>
        <end position="80"/>
    </location>
</feature>
<evidence type="ECO:0000313" key="7">
    <source>
        <dbReference type="EMBL" id="PFG74319.1"/>
    </source>
</evidence>
<dbReference type="AlphaFoldDB" id="A0A2A9HHN3"/>
<dbReference type="InterPro" id="IPR011761">
    <property type="entry name" value="ATP-grasp"/>
</dbReference>
<accession>A0A2A9HHN3</accession>
<dbReference type="GO" id="GO:0005524">
    <property type="term" value="F:ATP binding"/>
    <property type="evidence" value="ECO:0007669"/>
    <property type="project" value="UniProtKB-UniRule"/>
</dbReference>
<dbReference type="PROSITE" id="PS50975">
    <property type="entry name" value="ATP_GRASP"/>
    <property type="match status" value="1"/>
</dbReference>
<evidence type="ECO:0000259" key="6">
    <source>
        <dbReference type="PROSITE" id="PS50975"/>
    </source>
</evidence>
<dbReference type="GO" id="GO:0016874">
    <property type="term" value="F:ligase activity"/>
    <property type="evidence" value="ECO:0007669"/>
    <property type="project" value="UniProtKB-KW"/>
</dbReference>